<dbReference type="Pfam" id="PF00830">
    <property type="entry name" value="Ribosomal_L28"/>
    <property type="match status" value="1"/>
</dbReference>
<dbReference type="InterPro" id="IPR034704">
    <property type="entry name" value="Ribosomal_bL28/bL31-like_sf"/>
</dbReference>
<dbReference type="AlphaFoldDB" id="A0A367LIB1"/>
<evidence type="ECO:0000256" key="2">
    <source>
        <dbReference type="ARBA" id="ARBA00022980"/>
    </source>
</evidence>
<protein>
    <recommendedName>
        <fullName evidence="6">Ribosomal protein L28</fullName>
    </recommendedName>
</protein>
<keyword evidence="5" id="KW-1185">Reference proteome</keyword>
<dbReference type="SUPFAM" id="SSF143800">
    <property type="entry name" value="L28p-like"/>
    <property type="match status" value="1"/>
</dbReference>
<comment type="caution">
    <text evidence="4">The sequence shown here is derived from an EMBL/GenBank/DDBJ whole genome shotgun (WGS) entry which is preliminary data.</text>
</comment>
<accession>A0A367LIB1</accession>
<dbReference type="Gene3D" id="2.30.170.40">
    <property type="entry name" value="Ribosomal protein L28/L24"/>
    <property type="match status" value="1"/>
</dbReference>
<keyword evidence="2" id="KW-0689">Ribosomal protein</keyword>
<dbReference type="EMBL" id="LKCN02000004">
    <property type="protein sequence ID" value="RCI14140.1"/>
    <property type="molecule type" value="Genomic_DNA"/>
</dbReference>
<organism evidence="4 5">
    <name type="scientific">Ophiocordyceps polyrhachis-furcata BCC 54312</name>
    <dbReference type="NCBI Taxonomy" id="1330021"/>
    <lineage>
        <taxon>Eukaryota</taxon>
        <taxon>Fungi</taxon>
        <taxon>Dikarya</taxon>
        <taxon>Ascomycota</taxon>
        <taxon>Pezizomycotina</taxon>
        <taxon>Sordariomycetes</taxon>
        <taxon>Hypocreomycetidae</taxon>
        <taxon>Hypocreales</taxon>
        <taxon>Ophiocordycipitaceae</taxon>
        <taxon>Ophiocordyceps</taxon>
    </lineage>
</organism>
<evidence type="ECO:0000256" key="1">
    <source>
        <dbReference type="ARBA" id="ARBA00008760"/>
    </source>
</evidence>
<proteinExistence type="inferred from homology"/>
<gene>
    <name evidence="4" type="ORF">L249_6056</name>
</gene>
<dbReference type="InterPro" id="IPR037147">
    <property type="entry name" value="Ribosomal_bL28_sf"/>
</dbReference>
<name>A0A367LIB1_9HYPO</name>
<keyword evidence="3" id="KW-0687">Ribonucleoprotein</keyword>
<evidence type="ECO:0008006" key="6">
    <source>
        <dbReference type="Google" id="ProtNLM"/>
    </source>
</evidence>
<evidence type="ECO:0000313" key="5">
    <source>
        <dbReference type="Proteomes" id="UP000253664"/>
    </source>
</evidence>
<dbReference type="InterPro" id="IPR026569">
    <property type="entry name" value="Ribosomal_bL28"/>
</dbReference>
<comment type="similarity">
    <text evidence="1">Belongs to the bacterial ribosomal protein bL28 family.</text>
</comment>
<dbReference type="GO" id="GO:0005762">
    <property type="term" value="C:mitochondrial large ribosomal subunit"/>
    <property type="evidence" value="ECO:0007669"/>
    <property type="project" value="TreeGrafter"/>
</dbReference>
<reference evidence="4 5" key="1">
    <citation type="journal article" date="2015" name="BMC Genomics">
        <title>Insights from the genome of Ophiocordyceps polyrhachis-furcata to pathogenicity and host specificity in insect fungi.</title>
        <authorList>
            <person name="Wichadakul D."/>
            <person name="Kobmoo N."/>
            <person name="Ingsriswang S."/>
            <person name="Tangphatsornruang S."/>
            <person name="Chantasingh D."/>
            <person name="Luangsa-ard J.J."/>
            <person name="Eurwilaichitr L."/>
        </authorList>
    </citation>
    <scope>NUCLEOTIDE SEQUENCE [LARGE SCALE GENOMIC DNA]</scope>
    <source>
        <strain evidence="4 5">BCC 54312</strain>
    </source>
</reference>
<dbReference type="PANTHER" id="PTHR13528:SF2">
    <property type="entry name" value="LARGE RIBOSOMAL SUBUNIT PROTEIN BL28M"/>
    <property type="match status" value="1"/>
</dbReference>
<dbReference type="STRING" id="1330021.A0A367LIB1"/>
<evidence type="ECO:0000313" key="4">
    <source>
        <dbReference type="EMBL" id="RCI14140.1"/>
    </source>
</evidence>
<dbReference type="PANTHER" id="PTHR13528">
    <property type="entry name" value="39S RIBOSOMAL PROTEIN L28, MITOCHONDRIAL"/>
    <property type="match status" value="1"/>
</dbReference>
<dbReference type="Proteomes" id="UP000253664">
    <property type="component" value="Unassembled WGS sequence"/>
</dbReference>
<evidence type="ECO:0000256" key="3">
    <source>
        <dbReference type="ARBA" id="ARBA00023274"/>
    </source>
</evidence>
<sequence length="236" mass="27059">MLRPAAIGVPLRRLSALPSARLSQRLFSTTRPAQVKTIKSYNFPRDLVPEYPYGERRLYKQSNRGLYGNKRIRFGNSVAEKHNTKAQRFWRPNVHVKILKSEALAVRIRLRLTLRVLKTIRREGGIDNYLLKTKPRRLEELGPCGWGLRWLLMQTNKVQQRFNEERVKLGLQPREIKNQDHIINYVLDRATPGPLNARNRATLFKLRASVADAVVLADGSQLDLDGGDLSEKAGET</sequence>
<dbReference type="GO" id="GO:0003735">
    <property type="term" value="F:structural constituent of ribosome"/>
    <property type="evidence" value="ECO:0007669"/>
    <property type="project" value="InterPro"/>
</dbReference>
<dbReference type="OrthoDB" id="361870at2759"/>